<dbReference type="InterPro" id="IPR038670">
    <property type="entry name" value="HslJ-like_sf"/>
</dbReference>
<sequence length="249" mass="25931">MKTCLAAALALALPAAPALAEIATVEVTATYAGEAPIPEGAILAVELRDVSKADAPSVTLSLQMLTVAGMPVTVALPYEDTLIDDRMTYAVAARLLSGDTVVARTTTSNMVLTRDAGDSVEIALEPMQTRQTTTPEPIPASVTWNAFEVGGRMLIVDTPPTLTVTEDGTVSVFAGCNQFTGQAEMTEGGFVVSQPMAGTRKACPPPVMELEAVVIDALGNTAGYVLNGDLLTLVNAYGVPTIRFSRAED</sequence>
<gene>
    <name evidence="3" type="ORF">GCM10011534_00680</name>
</gene>
<comment type="caution">
    <text evidence="3">The sequence shown here is derived from an EMBL/GenBank/DDBJ whole genome shotgun (WGS) entry which is preliminary data.</text>
</comment>
<protein>
    <recommendedName>
        <fullName evidence="2">DUF306 domain-containing protein</fullName>
    </recommendedName>
</protein>
<dbReference type="PANTHER" id="PTHR35535">
    <property type="entry name" value="HEAT SHOCK PROTEIN HSLJ"/>
    <property type="match status" value="1"/>
</dbReference>
<dbReference type="PANTHER" id="PTHR35535:SF1">
    <property type="entry name" value="HEAT SHOCK PROTEIN HSLJ"/>
    <property type="match status" value="1"/>
</dbReference>
<dbReference type="Gene3D" id="2.40.128.270">
    <property type="match status" value="1"/>
</dbReference>
<feature type="domain" description="DUF306" evidence="2">
    <location>
        <begin position="143"/>
        <end position="244"/>
    </location>
</feature>
<proteinExistence type="predicted"/>
<evidence type="ECO:0000313" key="3">
    <source>
        <dbReference type="EMBL" id="GGL82463.1"/>
    </source>
</evidence>
<dbReference type="EMBL" id="BMLF01000001">
    <property type="protein sequence ID" value="GGL82463.1"/>
    <property type="molecule type" value="Genomic_DNA"/>
</dbReference>
<dbReference type="Pfam" id="PF09619">
    <property type="entry name" value="YscW"/>
    <property type="match status" value="1"/>
</dbReference>
<dbReference type="RefSeq" id="WP_028285052.1">
    <property type="nucleotide sequence ID" value="NZ_BMLF01000001.1"/>
</dbReference>
<reference evidence="3" key="1">
    <citation type="journal article" date="2014" name="Int. J. Syst. Evol. Microbiol.">
        <title>Complete genome sequence of Corynebacterium casei LMG S-19264T (=DSM 44701T), isolated from a smear-ripened cheese.</title>
        <authorList>
            <consortium name="US DOE Joint Genome Institute (JGI-PGF)"/>
            <person name="Walter F."/>
            <person name="Albersmeier A."/>
            <person name="Kalinowski J."/>
            <person name="Ruckert C."/>
        </authorList>
    </citation>
    <scope>NUCLEOTIDE SEQUENCE</scope>
    <source>
        <strain evidence="3">CGMCC 1.6293</strain>
    </source>
</reference>
<organism evidence="3 4">
    <name type="scientific">Pseudooceanicola nanhaiensis</name>
    <dbReference type="NCBI Taxonomy" id="375761"/>
    <lineage>
        <taxon>Bacteria</taxon>
        <taxon>Pseudomonadati</taxon>
        <taxon>Pseudomonadota</taxon>
        <taxon>Alphaproteobacteria</taxon>
        <taxon>Rhodobacterales</taxon>
        <taxon>Paracoccaceae</taxon>
        <taxon>Pseudooceanicola</taxon>
    </lineage>
</organism>
<evidence type="ECO:0000259" key="2">
    <source>
        <dbReference type="Pfam" id="PF03724"/>
    </source>
</evidence>
<evidence type="ECO:0000313" key="4">
    <source>
        <dbReference type="Proteomes" id="UP000649829"/>
    </source>
</evidence>
<dbReference type="InterPro" id="IPR039366">
    <property type="entry name" value="Pilotin"/>
</dbReference>
<name>A0A917SIY5_9RHOB</name>
<feature type="signal peptide" evidence="1">
    <location>
        <begin position="1"/>
        <end position="20"/>
    </location>
</feature>
<dbReference type="InterPro" id="IPR005184">
    <property type="entry name" value="DUF306_Meta_HslJ"/>
</dbReference>
<reference evidence="3" key="2">
    <citation type="submission" date="2020-09" db="EMBL/GenBank/DDBJ databases">
        <authorList>
            <person name="Sun Q."/>
            <person name="Zhou Y."/>
        </authorList>
    </citation>
    <scope>NUCLEOTIDE SEQUENCE</scope>
    <source>
        <strain evidence="3">CGMCC 1.6293</strain>
    </source>
</reference>
<dbReference type="AlphaFoldDB" id="A0A917SIY5"/>
<dbReference type="InterPro" id="IPR053147">
    <property type="entry name" value="Hsp_HslJ-like"/>
</dbReference>
<evidence type="ECO:0000256" key="1">
    <source>
        <dbReference type="SAM" id="SignalP"/>
    </source>
</evidence>
<feature type="chain" id="PRO_5037816246" description="DUF306 domain-containing protein" evidence="1">
    <location>
        <begin position="21"/>
        <end position="249"/>
    </location>
</feature>
<accession>A0A917SIY5</accession>
<keyword evidence="4" id="KW-1185">Reference proteome</keyword>
<dbReference type="Proteomes" id="UP000649829">
    <property type="component" value="Unassembled WGS sequence"/>
</dbReference>
<keyword evidence="1" id="KW-0732">Signal</keyword>
<dbReference type="Pfam" id="PF03724">
    <property type="entry name" value="META"/>
    <property type="match status" value="1"/>
</dbReference>